<keyword evidence="4" id="KW-0648">Protein biosynthesis</keyword>
<keyword evidence="5" id="KW-0175">Coiled coil</keyword>
<comment type="function">
    <text evidence="1">Peptide chain release factor 1 directs the termination of translation in response to the peptide chain termination codons UAG and UAA.</text>
</comment>
<dbReference type="FunFam" id="3.30.70.1660:FF:000002">
    <property type="entry name" value="Peptide chain release factor 1"/>
    <property type="match status" value="1"/>
</dbReference>
<dbReference type="InterPro" id="IPR045853">
    <property type="entry name" value="Pep_chain_release_fac_I_sf"/>
</dbReference>
<dbReference type="SMART" id="SM00937">
    <property type="entry name" value="PCRF"/>
    <property type="match status" value="1"/>
</dbReference>
<evidence type="ECO:0000313" key="7">
    <source>
        <dbReference type="EMBL" id="OGC53011.1"/>
    </source>
</evidence>
<dbReference type="PANTHER" id="PTHR43804:SF7">
    <property type="entry name" value="LD18447P"/>
    <property type="match status" value="1"/>
</dbReference>
<protein>
    <submittedName>
        <fullName evidence="7">Peptide chain release factor 1</fullName>
    </submittedName>
</protein>
<evidence type="ECO:0000256" key="5">
    <source>
        <dbReference type="SAM" id="Coils"/>
    </source>
</evidence>
<evidence type="ECO:0000259" key="6">
    <source>
        <dbReference type="PROSITE" id="PS00745"/>
    </source>
</evidence>
<dbReference type="GO" id="GO:0005737">
    <property type="term" value="C:cytoplasm"/>
    <property type="evidence" value="ECO:0007669"/>
    <property type="project" value="UniProtKB-ARBA"/>
</dbReference>
<dbReference type="InterPro" id="IPR005139">
    <property type="entry name" value="PCRF"/>
</dbReference>
<evidence type="ECO:0000256" key="2">
    <source>
        <dbReference type="ARBA" id="ARBA00010835"/>
    </source>
</evidence>
<dbReference type="Pfam" id="PF00472">
    <property type="entry name" value="RF-1"/>
    <property type="match status" value="1"/>
</dbReference>
<evidence type="ECO:0000256" key="4">
    <source>
        <dbReference type="ARBA" id="ARBA00022917"/>
    </source>
</evidence>
<comment type="caution">
    <text evidence="7">The sequence shown here is derived from an EMBL/GenBank/DDBJ whole genome shotgun (WGS) entry which is preliminary data.</text>
</comment>
<evidence type="ECO:0000256" key="1">
    <source>
        <dbReference type="ARBA" id="ARBA00002986"/>
    </source>
</evidence>
<dbReference type="SUPFAM" id="SSF75620">
    <property type="entry name" value="Release factor"/>
    <property type="match status" value="1"/>
</dbReference>
<proteinExistence type="inferred from homology"/>
<dbReference type="GO" id="GO:0003747">
    <property type="term" value="F:translation release factor activity"/>
    <property type="evidence" value="ECO:0007669"/>
    <property type="project" value="InterPro"/>
</dbReference>
<dbReference type="Proteomes" id="UP000178127">
    <property type="component" value="Unassembled WGS sequence"/>
</dbReference>
<accession>A0A1F4V790</accession>
<reference evidence="7 8" key="1">
    <citation type="journal article" date="2016" name="Nat. Commun.">
        <title>Thousands of microbial genomes shed light on interconnected biogeochemical processes in an aquifer system.</title>
        <authorList>
            <person name="Anantharaman K."/>
            <person name="Brown C.T."/>
            <person name="Hug L.A."/>
            <person name="Sharon I."/>
            <person name="Castelle C.J."/>
            <person name="Probst A.J."/>
            <person name="Thomas B.C."/>
            <person name="Singh A."/>
            <person name="Wilkins M.J."/>
            <person name="Karaoz U."/>
            <person name="Brodie E.L."/>
            <person name="Williams K.H."/>
            <person name="Hubbard S.S."/>
            <person name="Banfield J.F."/>
        </authorList>
    </citation>
    <scope>NUCLEOTIDE SEQUENCE [LARGE SCALE GENOMIC DNA]</scope>
</reference>
<dbReference type="PROSITE" id="PS00745">
    <property type="entry name" value="RF_PROK_I"/>
    <property type="match status" value="1"/>
</dbReference>
<feature type="domain" description="Prokaryotic-type class I peptide chain release factors" evidence="6">
    <location>
        <begin position="217"/>
        <end position="233"/>
    </location>
</feature>
<comment type="similarity">
    <text evidence="2">Belongs to the prokaryotic/mitochondrial release factor family.</text>
</comment>
<dbReference type="AlphaFoldDB" id="A0A1F4V790"/>
<dbReference type="Gene3D" id="3.30.160.20">
    <property type="match status" value="1"/>
</dbReference>
<sequence>MLIRLSLSFYINDKELIMNGVLKNIKKEIESLQKQLDENKKLLESEGSSDMQVLIIDEIKALEKQISGLKVSLDSLSEVEHNIESGTEYTPSQGDINPNEVIMEIRAGAGGDEAGLFAFDLYRMYMRYGEKSKWKTEELYYSENEAGGIKMVSVLIKGKNVYNLLKNESGVHRVQRVPATEASGRIHTSTVTVAVLPKLSKINIELRSEDIKMDFFRSGGHGGQNVNKVSTAVRLTHIPTGVVVECQEERSQLKNREKAMQILNSRIYQLMQDQQVKHVSELRSEQVGTGERNEKIRTYNFPQDRITDHRLETSWHNLNAVLSGEIENVLMESSKIGTL</sequence>
<dbReference type="FunFam" id="3.30.160.20:FF:000004">
    <property type="entry name" value="Peptide chain release factor 1"/>
    <property type="match status" value="1"/>
</dbReference>
<dbReference type="Gene3D" id="3.30.70.1660">
    <property type="match status" value="1"/>
</dbReference>
<evidence type="ECO:0000256" key="3">
    <source>
        <dbReference type="ARBA" id="ARBA00022481"/>
    </source>
</evidence>
<dbReference type="Pfam" id="PF03462">
    <property type="entry name" value="PCRF"/>
    <property type="match status" value="1"/>
</dbReference>
<feature type="coiled-coil region" evidence="5">
    <location>
        <begin position="22"/>
        <end position="79"/>
    </location>
</feature>
<evidence type="ECO:0000313" key="8">
    <source>
        <dbReference type="Proteomes" id="UP000178127"/>
    </source>
</evidence>
<name>A0A1F4V790_UNCKA</name>
<dbReference type="STRING" id="1802620.A3D91_01730"/>
<gene>
    <name evidence="7" type="ORF">A3D91_01730</name>
</gene>
<dbReference type="InterPro" id="IPR000352">
    <property type="entry name" value="Pep_chain_release_fac_I"/>
</dbReference>
<organism evidence="7 8">
    <name type="scientific">candidate division WWE3 bacterium RIFCSPHIGHO2_02_FULL_38_14</name>
    <dbReference type="NCBI Taxonomy" id="1802620"/>
    <lineage>
        <taxon>Bacteria</taxon>
        <taxon>Katanobacteria</taxon>
    </lineage>
</organism>
<dbReference type="PANTHER" id="PTHR43804">
    <property type="entry name" value="LD18447P"/>
    <property type="match status" value="1"/>
</dbReference>
<dbReference type="InterPro" id="IPR050057">
    <property type="entry name" value="Prokaryotic/Mito_RF"/>
</dbReference>
<dbReference type="EMBL" id="MEVD01000016">
    <property type="protein sequence ID" value="OGC53011.1"/>
    <property type="molecule type" value="Genomic_DNA"/>
</dbReference>
<keyword evidence="3" id="KW-0488">Methylation</keyword>